<comment type="caution">
    <text evidence="1">The sequence shown here is derived from an EMBL/GenBank/DDBJ whole genome shotgun (WGS) entry which is preliminary data.</text>
</comment>
<keyword evidence="2" id="KW-1185">Reference proteome</keyword>
<proteinExistence type="predicted"/>
<accession>A0ABN1SWD3</accession>
<evidence type="ECO:0000313" key="1">
    <source>
        <dbReference type="EMBL" id="GAA1006789.1"/>
    </source>
</evidence>
<dbReference type="Proteomes" id="UP001500033">
    <property type="component" value="Unassembled WGS sequence"/>
</dbReference>
<organism evidence="1 2">
    <name type="scientific">Streptomyces rhizosphaericus</name>
    <dbReference type="NCBI Taxonomy" id="114699"/>
    <lineage>
        <taxon>Bacteria</taxon>
        <taxon>Bacillati</taxon>
        <taxon>Actinomycetota</taxon>
        <taxon>Actinomycetes</taxon>
        <taxon>Kitasatosporales</taxon>
        <taxon>Streptomycetaceae</taxon>
        <taxon>Streptomyces</taxon>
        <taxon>Streptomyces violaceusniger group</taxon>
    </lineage>
</organism>
<dbReference type="EMBL" id="BAAAIE010000345">
    <property type="protein sequence ID" value="GAA1006789.1"/>
    <property type="molecule type" value="Genomic_DNA"/>
</dbReference>
<gene>
    <name evidence="1" type="ORF">GCM10009576_098700</name>
</gene>
<sequence>MVTDPCDDWVRMQETSRGRPVVEVEQQYRRLIRAHGLRGISDFDVELTARVMSDPDWVRHRPVDAVRFCWRHRRRPGVAGTVRALGKPRFVG</sequence>
<evidence type="ECO:0000313" key="2">
    <source>
        <dbReference type="Proteomes" id="UP001500033"/>
    </source>
</evidence>
<name>A0ABN1SWD3_9ACTN</name>
<protein>
    <submittedName>
        <fullName evidence="1">Uncharacterized protein</fullName>
    </submittedName>
</protein>
<reference evidence="1 2" key="1">
    <citation type="journal article" date="2019" name="Int. J. Syst. Evol. Microbiol.">
        <title>The Global Catalogue of Microorganisms (GCM) 10K type strain sequencing project: providing services to taxonomists for standard genome sequencing and annotation.</title>
        <authorList>
            <consortium name="The Broad Institute Genomics Platform"/>
            <consortium name="The Broad Institute Genome Sequencing Center for Infectious Disease"/>
            <person name="Wu L."/>
            <person name="Ma J."/>
        </authorList>
    </citation>
    <scope>NUCLEOTIDE SEQUENCE [LARGE SCALE GENOMIC DNA]</scope>
    <source>
        <strain evidence="1 2">JCM 11445</strain>
    </source>
</reference>